<dbReference type="PANTHER" id="PTHR46696">
    <property type="entry name" value="P450, PUTATIVE (EUROFUNG)-RELATED"/>
    <property type="match status" value="1"/>
</dbReference>
<comment type="similarity">
    <text evidence="1 7">Belongs to the cytochrome P450 family.</text>
</comment>
<evidence type="ECO:0000256" key="1">
    <source>
        <dbReference type="ARBA" id="ARBA00010617"/>
    </source>
</evidence>
<dbReference type="SUPFAM" id="SSF48264">
    <property type="entry name" value="Cytochrome P450"/>
    <property type="match status" value="1"/>
</dbReference>
<dbReference type="GO" id="GO:0005506">
    <property type="term" value="F:iron ion binding"/>
    <property type="evidence" value="ECO:0007669"/>
    <property type="project" value="InterPro"/>
</dbReference>
<organism evidence="8 9">
    <name type="scientific">Hazenella coriacea</name>
    <dbReference type="NCBI Taxonomy" id="1179467"/>
    <lineage>
        <taxon>Bacteria</taxon>
        <taxon>Bacillati</taxon>
        <taxon>Bacillota</taxon>
        <taxon>Bacilli</taxon>
        <taxon>Bacillales</taxon>
        <taxon>Thermoactinomycetaceae</taxon>
        <taxon>Hazenella</taxon>
    </lineage>
</organism>
<dbReference type="EMBL" id="SMAG01000011">
    <property type="protein sequence ID" value="TCS92605.1"/>
    <property type="molecule type" value="Genomic_DNA"/>
</dbReference>
<comment type="caution">
    <text evidence="8">The sequence shown here is derived from an EMBL/GenBank/DDBJ whole genome shotgun (WGS) entry which is preliminary data.</text>
</comment>
<evidence type="ECO:0000256" key="7">
    <source>
        <dbReference type="RuleBase" id="RU000461"/>
    </source>
</evidence>
<dbReference type="InterPro" id="IPR002397">
    <property type="entry name" value="Cyt_P450_B"/>
</dbReference>
<dbReference type="GO" id="GO:0020037">
    <property type="term" value="F:heme binding"/>
    <property type="evidence" value="ECO:0007669"/>
    <property type="project" value="InterPro"/>
</dbReference>
<dbReference type="OrthoDB" id="9801155at2"/>
<proteinExistence type="inferred from homology"/>
<dbReference type="Pfam" id="PF00067">
    <property type="entry name" value="p450"/>
    <property type="match status" value="1"/>
</dbReference>
<sequence>MSIQTNENQEIPRLDLFSSEFKKNAYPFYEELRMKDPVYHFILPNGQTAWLITRYEDANAVLKDYRFIKDPKKVYESEQLTKLFPNMENRSLFSHMLASDFPDHTRLRNLAHKAFTPKTIEGLRGQIQEITNTLLDKVQDQGKMNLVDDFAFPLPINVICEMLGVPAKDHVLFREWSNALVESSNQPEKVKQFAPQYIAFIQYIKDLVKEKRQNPKDDLVSALIQAEADGDKLTKEELYSMIFLLIVAGHETTVNLISNGVLALLEHPEQMEQLKSNPELIPSAIEEMLRYYGPVELATNRWANEDILLHDKLIRKGEIVVVALASANRDEVQFKEANRFDITRKNNRHIAFGMGIHYCLGAPLARLEGQIAIQTLLSRMPDLSLNVDRHSLEWRPAYLMRSLVELPVVF</sequence>
<protein>
    <submittedName>
        <fullName evidence="8">Cytochrome P450</fullName>
    </submittedName>
</protein>
<accession>A0A4R3L423</accession>
<dbReference type="GO" id="GO:0016705">
    <property type="term" value="F:oxidoreductase activity, acting on paired donors, with incorporation or reduction of molecular oxygen"/>
    <property type="evidence" value="ECO:0007669"/>
    <property type="project" value="InterPro"/>
</dbReference>
<evidence type="ECO:0000313" key="8">
    <source>
        <dbReference type="EMBL" id="TCS92605.1"/>
    </source>
</evidence>
<gene>
    <name evidence="8" type="ORF">EDD58_11169</name>
</gene>
<dbReference type="PANTHER" id="PTHR46696:SF1">
    <property type="entry name" value="CYTOCHROME P450 YJIB-RELATED"/>
    <property type="match status" value="1"/>
</dbReference>
<evidence type="ECO:0000313" key="9">
    <source>
        <dbReference type="Proteomes" id="UP000294937"/>
    </source>
</evidence>
<dbReference type="FunFam" id="1.10.630.10:FF:000018">
    <property type="entry name" value="Cytochrome P450 monooxygenase"/>
    <property type="match status" value="1"/>
</dbReference>
<keyword evidence="9" id="KW-1185">Reference proteome</keyword>
<evidence type="ECO:0000256" key="3">
    <source>
        <dbReference type="ARBA" id="ARBA00022723"/>
    </source>
</evidence>
<keyword evidence="6 7" id="KW-0503">Monooxygenase</keyword>
<evidence type="ECO:0000256" key="4">
    <source>
        <dbReference type="ARBA" id="ARBA00023002"/>
    </source>
</evidence>
<dbReference type="InterPro" id="IPR036396">
    <property type="entry name" value="Cyt_P450_sf"/>
</dbReference>
<dbReference type="PRINTS" id="PR00385">
    <property type="entry name" value="P450"/>
</dbReference>
<keyword evidence="5 7" id="KW-0408">Iron</keyword>
<keyword evidence="2 7" id="KW-0349">Heme</keyword>
<name>A0A4R3L423_9BACL</name>
<dbReference type="CDD" id="cd11029">
    <property type="entry name" value="CYP107-like"/>
    <property type="match status" value="1"/>
</dbReference>
<dbReference type="Proteomes" id="UP000294937">
    <property type="component" value="Unassembled WGS sequence"/>
</dbReference>
<dbReference type="InterPro" id="IPR001128">
    <property type="entry name" value="Cyt_P450"/>
</dbReference>
<evidence type="ECO:0000256" key="6">
    <source>
        <dbReference type="ARBA" id="ARBA00023033"/>
    </source>
</evidence>
<dbReference type="PROSITE" id="PS00086">
    <property type="entry name" value="CYTOCHROME_P450"/>
    <property type="match status" value="1"/>
</dbReference>
<evidence type="ECO:0000256" key="5">
    <source>
        <dbReference type="ARBA" id="ARBA00023004"/>
    </source>
</evidence>
<dbReference type="AlphaFoldDB" id="A0A4R3L423"/>
<keyword evidence="3 7" id="KW-0479">Metal-binding</keyword>
<dbReference type="GO" id="GO:0004497">
    <property type="term" value="F:monooxygenase activity"/>
    <property type="evidence" value="ECO:0007669"/>
    <property type="project" value="UniProtKB-KW"/>
</dbReference>
<keyword evidence="4 7" id="KW-0560">Oxidoreductase</keyword>
<evidence type="ECO:0000256" key="2">
    <source>
        <dbReference type="ARBA" id="ARBA00022617"/>
    </source>
</evidence>
<dbReference type="RefSeq" id="WP_131926639.1">
    <property type="nucleotide sequence ID" value="NZ_SMAG01000011.1"/>
</dbReference>
<dbReference type="InterPro" id="IPR017972">
    <property type="entry name" value="Cyt_P450_CS"/>
</dbReference>
<reference evidence="8 9" key="1">
    <citation type="submission" date="2019-03" db="EMBL/GenBank/DDBJ databases">
        <title>Genomic Encyclopedia of Type Strains, Phase IV (KMG-IV): sequencing the most valuable type-strain genomes for metagenomic binning, comparative biology and taxonomic classification.</title>
        <authorList>
            <person name="Goeker M."/>
        </authorList>
    </citation>
    <scope>NUCLEOTIDE SEQUENCE [LARGE SCALE GENOMIC DNA]</scope>
    <source>
        <strain evidence="8 9">DSM 45707</strain>
    </source>
</reference>
<dbReference type="PRINTS" id="PR00359">
    <property type="entry name" value="BP450"/>
</dbReference>
<dbReference type="Gene3D" id="1.10.630.10">
    <property type="entry name" value="Cytochrome P450"/>
    <property type="match status" value="1"/>
</dbReference>